<gene>
    <name evidence="11" type="primary">atpB</name>
    <name evidence="13" type="ordered locus">Selin_0756</name>
</gene>
<dbReference type="AlphaFoldDB" id="E6W1W8"/>
<evidence type="ECO:0000256" key="9">
    <source>
        <dbReference type="ARBA" id="ARBA00023136"/>
    </source>
</evidence>
<feature type="transmembrane region" description="Helical" evidence="11">
    <location>
        <begin position="20"/>
        <end position="38"/>
    </location>
</feature>
<keyword evidence="8 11" id="KW-0406">Ion transport</keyword>
<keyword evidence="9 11" id="KW-0472">Membrane</keyword>
<dbReference type="OrthoDB" id="9809130at2"/>
<organism evidence="13 14">
    <name type="scientific">Desulfurispirillum indicum (strain ATCC BAA-1389 / DSM 22839 / S5)</name>
    <dbReference type="NCBI Taxonomy" id="653733"/>
    <lineage>
        <taxon>Bacteria</taxon>
        <taxon>Pseudomonadati</taxon>
        <taxon>Chrysiogenota</taxon>
        <taxon>Chrysiogenia</taxon>
        <taxon>Chrysiogenales</taxon>
        <taxon>Chrysiogenaceae</taxon>
        <taxon>Desulfurispirillum</taxon>
    </lineage>
</organism>
<keyword evidence="6 11" id="KW-0375">Hydrogen ion transport</keyword>
<dbReference type="GO" id="GO:0046933">
    <property type="term" value="F:proton-transporting ATP synthase activity, rotational mechanism"/>
    <property type="evidence" value="ECO:0007669"/>
    <property type="project" value="UniProtKB-UniRule"/>
</dbReference>
<name>E6W1W8_DESIS</name>
<dbReference type="NCBIfam" id="TIGR01131">
    <property type="entry name" value="ATP_synt_6_or_A"/>
    <property type="match status" value="1"/>
</dbReference>
<evidence type="ECO:0000256" key="6">
    <source>
        <dbReference type="ARBA" id="ARBA00022781"/>
    </source>
</evidence>
<keyword evidence="7 11" id="KW-1133">Transmembrane helix</keyword>
<dbReference type="HAMAP" id="MF_01393">
    <property type="entry name" value="ATP_synth_a_bact"/>
    <property type="match status" value="1"/>
</dbReference>
<dbReference type="RefSeq" id="WP_013505388.1">
    <property type="nucleotide sequence ID" value="NC_014836.1"/>
</dbReference>
<keyword evidence="14" id="KW-1185">Reference proteome</keyword>
<dbReference type="eggNOG" id="COG0356">
    <property type="taxonomic scope" value="Bacteria"/>
</dbReference>
<keyword evidence="4 11" id="KW-0138">CF(0)</keyword>
<dbReference type="InterPro" id="IPR045082">
    <property type="entry name" value="ATP_syn_F0_a_bact/chloroplast"/>
</dbReference>
<evidence type="ECO:0000256" key="11">
    <source>
        <dbReference type="HAMAP-Rule" id="MF_01393"/>
    </source>
</evidence>
<dbReference type="EMBL" id="CP002432">
    <property type="protein sequence ID" value="ADU65500.1"/>
    <property type="molecule type" value="Genomic_DNA"/>
</dbReference>
<dbReference type="CDD" id="cd00310">
    <property type="entry name" value="ATP-synt_Fo_a_6"/>
    <property type="match status" value="1"/>
</dbReference>
<dbReference type="InParanoid" id="E6W1W8"/>
<evidence type="ECO:0000256" key="3">
    <source>
        <dbReference type="ARBA" id="ARBA00022448"/>
    </source>
</evidence>
<feature type="transmembrane region" description="Helical" evidence="11">
    <location>
        <begin position="176"/>
        <end position="209"/>
    </location>
</feature>
<feature type="transmembrane region" description="Helical" evidence="11">
    <location>
        <begin position="73"/>
        <end position="97"/>
    </location>
</feature>
<dbReference type="InterPro" id="IPR035908">
    <property type="entry name" value="F0_ATP_A_sf"/>
</dbReference>
<dbReference type="KEGG" id="din:Selin_0756"/>
<dbReference type="Proteomes" id="UP000002572">
    <property type="component" value="Chromosome"/>
</dbReference>
<keyword evidence="11" id="KW-0997">Cell inner membrane</keyword>
<dbReference type="PRINTS" id="PR00123">
    <property type="entry name" value="ATPASEA"/>
</dbReference>
<evidence type="ECO:0000256" key="2">
    <source>
        <dbReference type="ARBA" id="ARBA00006810"/>
    </source>
</evidence>
<comment type="subunit">
    <text evidence="11">F-type ATPases have 2 components, CF(1) - the catalytic core - and CF(0) - the membrane proton channel. CF(1) has five subunits: alpha(3), beta(3), gamma(1), delta(1), epsilon(1). CF(0) has three main subunits: a(1), b(2) and c(9-12). The alpha and beta chains form an alternating ring which encloses part of the gamma chain. CF(1) is attached to CF(0) by a central stalk formed by the gamma and epsilon chains, while a peripheral stalk is formed by the delta and b chains.</text>
</comment>
<comment type="subcellular location">
    <subcellularLocation>
        <location evidence="11">Cell inner membrane</location>
        <topology evidence="11">Multi-pass membrane protein</topology>
    </subcellularLocation>
    <subcellularLocation>
        <location evidence="12">Cell membrane</location>
        <topology evidence="12">Multi-pass membrane protein</topology>
    </subcellularLocation>
    <subcellularLocation>
        <location evidence="1">Membrane</location>
        <topology evidence="1">Multi-pass membrane protein</topology>
    </subcellularLocation>
</comment>
<keyword evidence="10 11" id="KW-0066">ATP synthesis</keyword>
<feature type="transmembrane region" description="Helical" evidence="11">
    <location>
        <begin position="103"/>
        <end position="123"/>
    </location>
</feature>
<dbReference type="GO" id="GO:0042777">
    <property type="term" value="P:proton motive force-driven plasma membrane ATP synthesis"/>
    <property type="evidence" value="ECO:0007669"/>
    <property type="project" value="TreeGrafter"/>
</dbReference>
<evidence type="ECO:0000256" key="1">
    <source>
        <dbReference type="ARBA" id="ARBA00004141"/>
    </source>
</evidence>
<comment type="similarity">
    <text evidence="2 11 12">Belongs to the ATPase A chain family.</text>
</comment>
<dbReference type="PROSITE" id="PS00449">
    <property type="entry name" value="ATPASE_A"/>
    <property type="match status" value="1"/>
</dbReference>
<accession>E6W1W8</accession>
<protein>
    <recommendedName>
        <fullName evidence="11 12">ATP synthase subunit a</fullName>
    </recommendedName>
    <alternativeName>
        <fullName evidence="11">ATP synthase F0 sector subunit a</fullName>
    </alternativeName>
    <alternativeName>
        <fullName evidence="11">F-ATPase subunit 6</fullName>
    </alternativeName>
</protein>
<evidence type="ECO:0000256" key="4">
    <source>
        <dbReference type="ARBA" id="ARBA00022547"/>
    </source>
</evidence>
<evidence type="ECO:0000313" key="13">
    <source>
        <dbReference type="EMBL" id="ADU65500.1"/>
    </source>
</evidence>
<evidence type="ECO:0000256" key="12">
    <source>
        <dbReference type="RuleBase" id="RU000483"/>
    </source>
</evidence>
<evidence type="ECO:0000256" key="10">
    <source>
        <dbReference type="ARBA" id="ARBA00023310"/>
    </source>
</evidence>
<dbReference type="Gene3D" id="1.20.120.220">
    <property type="entry name" value="ATP synthase, F0 complex, subunit A"/>
    <property type="match status" value="1"/>
</dbReference>
<evidence type="ECO:0000256" key="5">
    <source>
        <dbReference type="ARBA" id="ARBA00022692"/>
    </source>
</evidence>
<evidence type="ECO:0000313" key="14">
    <source>
        <dbReference type="Proteomes" id="UP000002572"/>
    </source>
</evidence>
<dbReference type="Pfam" id="PF00119">
    <property type="entry name" value="ATP-synt_A"/>
    <property type="match status" value="1"/>
</dbReference>
<dbReference type="PANTHER" id="PTHR42823">
    <property type="entry name" value="ATP SYNTHASE SUBUNIT A, CHLOROPLASTIC"/>
    <property type="match status" value="1"/>
</dbReference>
<dbReference type="STRING" id="653733.Selin_0756"/>
<keyword evidence="5 11" id="KW-0812">Transmembrane</keyword>
<dbReference type="InterPro" id="IPR023011">
    <property type="entry name" value="ATP_synth_F0_asu_AS"/>
</dbReference>
<dbReference type="GO" id="GO:0045259">
    <property type="term" value="C:proton-transporting ATP synthase complex"/>
    <property type="evidence" value="ECO:0007669"/>
    <property type="project" value="UniProtKB-KW"/>
</dbReference>
<reference evidence="13 14" key="1">
    <citation type="submission" date="2010-12" db="EMBL/GenBank/DDBJ databases">
        <title>Complete sequence of Desulfurispirillum indicum S5.</title>
        <authorList>
            <consortium name="US DOE Joint Genome Institute"/>
            <person name="Lucas S."/>
            <person name="Copeland A."/>
            <person name="Lapidus A."/>
            <person name="Cheng J.-F."/>
            <person name="Goodwin L."/>
            <person name="Pitluck S."/>
            <person name="Chertkov O."/>
            <person name="Held B."/>
            <person name="Detter J.C."/>
            <person name="Han C."/>
            <person name="Tapia R."/>
            <person name="Land M."/>
            <person name="Hauser L."/>
            <person name="Kyrpides N."/>
            <person name="Ivanova N."/>
            <person name="Mikhailova N."/>
            <person name="Haggblom M."/>
            <person name="Rauschenbach I."/>
            <person name="Bini E."/>
            <person name="Woyke T."/>
        </authorList>
    </citation>
    <scope>NUCLEOTIDE SEQUENCE [LARGE SCALE GENOMIC DNA]</scope>
    <source>
        <strain evidence="14">ATCC BAA-1389 / DSM 22839 / S5</strain>
    </source>
</reference>
<keyword evidence="11" id="KW-1003">Cell membrane</keyword>
<sequence length="223" mass="24599">MKEYLLLHSEAFPAWLSKDVVYTWAVMVIVLGLSWLATRKMAEVPRGIQNVFETVIELLQGAVRSSMGARGDYFLPLIAGFAFYIFTSNIVGLLPGFHPPTAGLNTTASLAIIVFVLTHYYGVKTQGAWNYIKHFAGPIPAMAPLMFPIEIVGHLTRPVSLSLRLFGNMMGKEKVLLVLLMLVPFFIPMIIMGLGVLVAVIQTVVFCLLAMIYIGSAMEDAHH</sequence>
<dbReference type="PANTHER" id="PTHR42823:SF3">
    <property type="entry name" value="ATP SYNTHASE SUBUNIT A, CHLOROPLASTIC"/>
    <property type="match status" value="1"/>
</dbReference>
<dbReference type="FunCoup" id="E6W1W8">
    <property type="interactions" value="311"/>
</dbReference>
<comment type="function">
    <text evidence="11 12">Key component of the proton channel; it plays a direct role in the translocation of protons across the membrane.</text>
</comment>
<proteinExistence type="inferred from homology"/>
<dbReference type="SUPFAM" id="SSF81336">
    <property type="entry name" value="F1F0 ATP synthase subunit A"/>
    <property type="match status" value="1"/>
</dbReference>
<dbReference type="HOGENOM" id="CLU_041018_2_2_0"/>
<keyword evidence="3 11" id="KW-0813">Transport</keyword>
<evidence type="ECO:0000256" key="8">
    <source>
        <dbReference type="ARBA" id="ARBA00023065"/>
    </source>
</evidence>
<evidence type="ECO:0000256" key="7">
    <source>
        <dbReference type="ARBA" id="ARBA00022989"/>
    </source>
</evidence>
<dbReference type="InterPro" id="IPR000568">
    <property type="entry name" value="ATP_synth_F0_asu"/>
</dbReference>
<dbReference type="GO" id="GO:0005886">
    <property type="term" value="C:plasma membrane"/>
    <property type="evidence" value="ECO:0007669"/>
    <property type="project" value="UniProtKB-SubCell"/>
</dbReference>